<dbReference type="InterPro" id="IPR036273">
    <property type="entry name" value="CRAL/TRIO_N_dom_sf"/>
</dbReference>
<protein>
    <recommendedName>
        <fullName evidence="1">CRAL-TRIO domain-containing protein</fullName>
    </recommendedName>
</protein>
<comment type="caution">
    <text evidence="2">The sequence shown here is derived from an EMBL/GenBank/DDBJ whole genome shotgun (WGS) entry which is preliminary data.</text>
</comment>
<dbReference type="Gene3D" id="3.40.525.10">
    <property type="entry name" value="CRAL-TRIO lipid binding domain"/>
    <property type="match status" value="1"/>
</dbReference>
<dbReference type="PROSITE" id="PS50191">
    <property type="entry name" value="CRAL_TRIO"/>
    <property type="match status" value="1"/>
</dbReference>
<dbReference type="Proteomes" id="UP000701853">
    <property type="component" value="Chromosome 4"/>
</dbReference>
<name>A0A8J5Z9N2_9ROSI</name>
<dbReference type="SMART" id="SM00516">
    <property type="entry name" value="SEC14"/>
    <property type="match status" value="1"/>
</dbReference>
<dbReference type="InterPro" id="IPR001251">
    <property type="entry name" value="CRAL-TRIO_dom"/>
</dbReference>
<sequence>MMMGSEKMNNSMEIEDKNIEKTKISLMRILIEKQDPSSKEVEDGTLRRFLRARDLDVEKASNMFLKYLNWKRNFVPNGSISPSEIRHEIQQNKMFLQGWDKKGRPIALLLAARHFQHEGGVDEFKRTYFTFPTSTNSQNVLVDDDFEFSLTGFIVYLFDKIITRMPPGQEKFIVIGDLKGWGYANSDIRAYLAALSLVQDYYPERLEKLFVVHAPYIFMTAWKVVYPFIDPKTRKKIIFVDNKSLKSTLLEEIDESQLPATLGGKLELYGILKGELNHTFFTPCMYVHCHVAWTKPYGENR</sequence>
<keyword evidence="3" id="KW-1185">Reference proteome</keyword>
<dbReference type="PANTHER" id="PTHR46277">
    <property type="entry name" value="OS03G0850700 PROTEIN"/>
    <property type="match status" value="1"/>
</dbReference>
<evidence type="ECO:0000313" key="3">
    <source>
        <dbReference type="Proteomes" id="UP000701853"/>
    </source>
</evidence>
<dbReference type="SMART" id="SM01100">
    <property type="entry name" value="CRAL_TRIO_N"/>
    <property type="match status" value="1"/>
</dbReference>
<evidence type="ECO:0000313" key="2">
    <source>
        <dbReference type="EMBL" id="KAG8496547.1"/>
    </source>
</evidence>
<accession>A0A8J5Z9N2</accession>
<dbReference type="InterPro" id="IPR036865">
    <property type="entry name" value="CRAL-TRIO_dom_sf"/>
</dbReference>
<dbReference type="EMBL" id="JAHUZN010000004">
    <property type="protein sequence ID" value="KAG8496547.1"/>
    <property type="molecule type" value="Genomic_DNA"/>
</dbReference>
<proteinExistence type="predicted"/>
<dbReference type="InterPro" id="IPR011074">
    <property type="entry name" value="CRAL/TRIO_N_dom"/>
</dbReference>
<dbReference type="Pfam" id="PF03765">
    <property type="entry name" value="CRAL_TRIO_N"/>
    <property type="match status" value="1"/>
</dbReference>
<organism evidence="2 3">
    <name type="scientific">Gossypium anomalum</name>
    <dbReference type="NCBI Taxonomy" id="47600"/>
    <lineage>
        <taxon>Eukaryota</taxon>
        <taxon>Viridiplantae</taxon>
        <taxon>Streptophyta</taxon>
        <taxon>Embryophyta</taxon>
        <taxon>Tracheophyta</taxon>
        <taxon>Spermatophyta</taxon>
        <taxon>Magnoliopsida</taxon>
        <taxon>eudicotyledons</taxon>
        <taxon>Gunneridae</taxon>
        <taxon>Pentapetalae</taxon>
        <taxon>rosids</taxon>
        <taxon>malvids</taxon>
        <taxon>Malvales</taxon>
        <taxon>Malvaceae</taxon>
        <taxon>Malvoideae</taxon>
        <taxon>Gossypium</taxon>
    </lineage>
</organism>
<dbReference type="PANTHER" id="PTHR46277:SF19">
    <property type="entry name" value="RANDOM SLUG PROTEIN 5-LIKE"/>
    <property type="match status" value="1"/>
</dbReference>
<feature type="domain" description="CRAL-TRIO" evidence="1">
    <location>
        <begin position="82"/>
        <end position="270"/>
    </location>
</feature>
<dbReference type="SUPFAM" id="SSF46938">
    <property type="entry name" value="CRAL/TRIO N-terminal domain"/>
    <property type="match status" value="1"/>
</dbReference>
<gene>
    <name evidence="2" type="ORF">CXB51_007647</name>
</gene>
<dbReference type="OrthoDB" id="1434354at2759"/>
<reference evidence="2 3" key="1">
    <citation type="journal article" date="2021" name="bioRxiv">
        <title>The Gossypium anomalum genome as a resource for cotton improvement and evolutionary analysis of hybrid incompatibility.</title>
        <authorList>
            <person name="Grover C.E."/>
            <person name="Yuan D."/>
            <person name="Arick M.A."/>
            <person name="Miller E.R."/>
            <person name="Hu G."/>
            <person name="Peterson D.G."/>
            <person name="Wendel J.F."/>
            <person name="Udall J.A."/>
        </authorList>
    </citation>
    <scope>NUCLEOTIDE SEQUENCE [LARGE SCALE GENOMIC DNA]</scope>
    <source>
        <strain evidence="2">JFW-Udall</strain>
        <tissue evidence="2">Leaf</tissue>
    </source>
</reference>
<dbReference type="SUPFAM" id="SSF52087">
    <property type="entry name" value="CRAL/TRIO domain"/>
    <property type="match status" value="1"/>
</dbReference>
<dbReference type="AlphaFoldDB" id="A0A8J5Z9N2"/>
<evidence type="ECO:0000259" key="1">
    <source>
        <dbReference type="PROSITE" id="PS50191"/>
    </source>
</evidence>
<dbReference type="Pfam" id="PF00650">
    <property type="entry name" value="CRAL_TRIO"/>
    <property type="match status" value="1"/>
</dbReference>
<dbReference type="CDD" id="cd00170">
    <property type="entry name" value="SEC14"/>
    <property type="match status" value="1"/>
</dbReference>